<dbReference type="EMBL" id="AP024237">
    <property type="protein sequence ID" value="BCO38382.1"/>
    <property type="molecule type" value="Genomic_DNA"/>
</dbReference>
<dbReference type="Pfam" id="PF10738">
    <property type="entry name" value="Lpp-LpqN"/>
    <property type="match status" value="1"/>
</dbReference>
<dbReference type="STRING" id="110505.ACT16_10260"/>
<dbReference type="Proteomes" id="UP000595446">
    <property type="component" value="Chromosome"/>
</dbReference>
<evidence type="ECO:0000256" key="1">
    <source>
        <dbReference type="ARBA" id="ARBA00022729"/>
    </source>
</evidence>
<evidence type="ECO:0000313" key="5">
    <source>
        <dbReference type="Proteomes" id="UP000595446"/>
    </source>
</evidence>
<gene>
    <name evidence="4" type="primary">mtc28</name>
    <name evidence="4" type="ORF">MHEC_48150</name>
</gene>
<keyword evidence="5" id="KW-1185">Reference proteome</keyword>
<dbReference type="Gene3D" id="3.40.1000.10">
    <property type="entry name" value="Mog1/PsbP, alpha/beta/alpha sandwich"/>
    <property type="match status" value="1"/>
</dbReference>
<dbReference type="InterPro" id="IPR019674">
    <property type="entry name" value="Lipoprotein_LpqN/LpqT-like"/>
</dbReference>
<dbReference type="OrthoDB" id="4752473at2"/>
<proteinExistence type="predicted"/>
<dbReference type="AlphaFoldDB" id="A0A2G8B3S8"/>
<sequence length="276" mass="28022">MTQTAHSWRAVAGGVAVGFAAAVGLASAVASAEPGLPPRPTPAPPPITQSAAGGVGNNASAAAFPVAPAPGPSTMPPVAAAPAPGSTLPVQPTPVAATAGTLREYLQSKGVKLEPQKPQGFTALDITLPMPAGWTQVPDPNVADPFVVIANRSGASLYTSNAQVVVYKLIGDFNPREAISHGFVDSQQLPAWRTTTASLADFGGFPSSIIEGTYRQNDMTLNTSRRHVIATSGPDKYLVSLAVTTDVARAVAEAPATDAIVNGFRVTTPTAGGPAR</sequence>
<organism evidence="4 5">
    <name type="scientific">Mycobacterium heckeshornense</name>
    <dbReference type="NCBI Taxonomy" id="110505"/>
    <lineage>
        <taxon>Bacteria</taxon>
        <taxon>Bacillati</taxon>
        <taxon>Actinomycetota</taxon>
        <taxon>Actinomycetes</taxon>
        <taxon>Mycobacteriales</taxon>
        <taxon>Mycobacteriaceae</taxon>
        <taxon>Mycobacterium</taxon>
    </lineage>
</organism>
<feature type="compositionally biased region" description="Pro residues" evidence="2">
    <location>
        <begin position="35"/>
        <end position="47"/>
    </location>
</feature>
<accession>A0A2G8B3S8</accession>
<keyword evidence="1 3" id="KW-0732">Signal</keyword>
<name>A0A2G8B3S8_9MYCO</name>
<protein>
    <submittedName>
        <fullName evidence="4">Proline-rich 28 kDa antigen</fullName>
    </submittedName>
</protein>
<reference evidence="4 5" key="1">
    <citation type="submission" date="2020-12" db="EMBL/GenBank/DDBJ databases">
        <title>Complete genome sequence of Mycobacterium heckeshornense JCM 15655T, closely related to a pathogenic non-tuberculous mycobacterial species Mycobacterium xenopi.</title>
        <authorList>
            <person name="Yoshida M."/>
            <person name="Fukano H."/>
            <person name="Asakura T."/>
            <person name="Suzuki M."/>
            <person name="Hoshino Y."/>
        </authorList>
    </citation>
    <scope>NUCLEOTIDE SEQUENCE [LARGE SCALE GENOMIC DNA]</scope>
    <source>
        <strain evidence="4 5">JCM 15655</strain>
    </source>
</reference>
<evidence type="ECO:0000256" key="3">
    <source>
        <dbReference type="SAM" id="SignalP"/>
    </source>
</evidence>
<feature type="signal peptide" evidence="3">
    <location>
        <begin position="1"/>
        <end position="32"/>
    </location>
</feature>
<feature type="region of interest" description="Disordered" evidence="2">
    <location>
        <begin position="32"/>
        <end position="55"/>
    </location>
</feature>
<evidence type="ECO:0000313" key="4">
    <source>
        <dbReference type="EMBL" id="BCO38382.1"/>
    </source>
</evidence>
<evidence type="ECO:0000256" key="2">
    <source>
        <dbReference type="SAM" id="MobiDB-lite"/>
    </source>
</evidence>
<feature type="chain" id="PRO_5013517013" evidence="3">
    <location>
        <begin position="33"/>
        <end position="276"/>
    </location>
</feature>
<dbReference type="RefSeq" id="WP_048891366.1">
    <property type="nucleotide sequence ID" value="NZ_AP024237.1"/>
</dbReference>